<dbReference type="Proteomes" id="UP000054321">
    <property type="component" value="Unassembled WGS sequence"/>
</dbReference>
<evidence type="ECO:0000313" key="2">
    <source>
        <dbReference type="EMBL" id="KIM97095.1"/>
    </source>
</evidence>
<proteinExistence type="predicted"/>
<feature type="compositionally biased region" description="Basic and acidic residues" evidence="1">
    <location>
        <begin position="338"/>
        <end position="361"/>
    </location>
</feature>
<protein>
    <submittedName>
        <fullName evidence="2">Uncharacterized protein</fullName>
    </submittedName>
</protein>
<dbReference type="OrthoDB" id="3560646at2759"/>
<sequence>MRDKIDKSARIDAAVAAFRRGEFSDYQAVTDVTGASHPSVSICIRGLMKSRREANPFWHQCLAIEQEEVLIARINELSDRLMPPTSHIVRNLAEKIKEDPVGKNWEQSMPQCFNSSLQSHCEIPNYSGKYNFDEKALLMGFGRPSLIAKKEKKCYLKGNYISSTLIVKIALRLFDNRLWDIISLAYELDKAESTSTERPKSDVTIPSPRLYRPNAVSRFDSARKARYMRKECFNLPVSSINIQMEAIMIANKGLIASSRLMSDVPVPWRSYNGAWLITVPAANLEIANNSDRSSQAKGSPPPPQTFEWIQHGDASARRRARAHVTRGVRRHIVAEGQKAAEKEKGNRKGHESSKKDIKPNEGLDSDLDSSILEISSIQPYEIAGRSYRELSLHPTLGSGRTDPFACLPIGSAPRAHALLDHFLSGVAPLSFQQDARANFSHVTLLSFEASVRSPPALHIILSAAASDIAALHGKQDSRDAIVHRGIALSGARKLIKQSKNTKIKDEIITAVTILAGNEIMFGEPQTFNAHMNGLATMLEMRGGLESLQESRPELYSLISWFDYSGACNLLSKRRFTQSALAPPLSSSTVSNTSSLLPSSSLILPELPPSLASSSNVLTLDQHGVPPKILSSLPNRYDLRQFIGSTFYNLQALTRLPRTDPSTPALSQSQAAPPSDIAEITTIVDSELYRSIAMPEQESSRSRRRYIVQSYQILLLLYSAFLDHFISLPPSGLVQELCSHIESLLFSQSPACGAWGSAVTSLSELLLTGDGVAESLKADIERVVNNSMVLKWDEWKGINHLLLDFFVNSELCRGRLQGLWRRRLRIVDEDSFI</sequence>
<dbReference type="HOGENOM" id="CLU_341021_0_0_1"/>
<keyword evidence="3" id="KW-1185">Reference proteome</keyword>
<organism evidence="2 3">
    <name type="scientific">Oidiodendron maius (strain Zn)</name>
    <dbReference type="NCBI Taxonomy" id="913774"/>
    <lineage>
        <taxon>Eukaryota</taxon>
        <taxon>Fungi</taxon>
        <taxon>Dikarya</taxon>
        <taxon>Ascomycota</taxon>
        <taxon>Pezizomycotina</taxon>
        <taxon>Leotiomycetes</taxon>
        <taxon>Leotiomycetes incertae sedis</taxon>
        <taxon>Myxotrichaceae</taxon>
        <taxon>Oidiodendron</taxon>
    </lineage>
</organism>
<feature type="region of interest" description="Disordered" evidence="1">
    <location>
        <begin position="317"/>
        <end position="364"/>
    </location>
</feature>
<feature type="region of interest" description="Disordered" evidence="1">
    <location>
        <begin position="289"/>
        <end position="308"/>
    </location>
</feature>
<dbReference type="Pfam" id="PF11951">
    <property type="entry name" value="Fungal_trans_2"/>
    <property type="match status" value="1"/>
</dbReference>
<evidence type="ECO:0000256" key="1">
    <source>
        <dbReference type="SAM" id="MobiDB-lite"/>
    </source>
</evidence>
<dbReference type="EMBL" id="KN832882">
    <property type="protein sequence ID" value="KIM97095.1"/>
    <property type="molecule type" value="Genomic_DNA"/>
</dbReference>
<dbReference type="InterPro" id="IPR021858">
    <property type="entry name" value="Fun_TF"/>
</dbReference>
<name>A0A0C3GLY9_OIDMZ</name>
<dbReference type="AlphaFoldDB" id="A0A0C3GLY9"/>
<dbReference type="PANTHER" id="PTHR37540:SF5">
    <property type="entry name" value="TRANSCRIPTION FACTOR DOMAIN-CONTAINING PROTEIN"/>
    <property type="match status" value="1"/>
</dbReference>
<gene>
    <name evidence="2" type="ORF">OIDMADRAFT_57734</name>
</gene>
<accession>A0A0C3GLY9</accession>
<evidence type="ECO:0000313" key="3">
    <source>
        <dbReference type="Proteomes" id="UP000054321"/>
    </source>
</evidence>
<dbReference type="InParanoid" id="A0A0C3GLY9"/>
<dbReference type="PANTHER" id="PTHR37540">
    <property type="entry name" value="TRANSCRIPTION FACTOR (ACR-2), PUTATIVE-RELATED-RELATED"/>
    <property type="match status" value="1"/>
</dbReference>
<feature type="compositionally biased region" description="Basic residues" evidence="1">
    <location>
        <begin position="317"/>
        <end position="331"/>
    </location>
</feature>
<reference evidence="3" key="2">
    <citation type="submission" date="2015-01" db="EMBL/GenBank/DDBJ databases">
        <title>Evolutionary Origins and Diversification of the Mycorrhizal Mutualists.</title>
        <authorList>
            <consortium name="DOE Joint Genome Institute"/>
            <consortium name="Mycorrhizal Genomics Consortium"/>
            <person name="Kohler A."/>
            <person name="Kuo A."/>
            <person name="Nagy L.G."/>
            <person name="Floudas D."/>
            <person name="Copeland A."/>
            <person name="Barry K.W."/>
            <person name="Cichocki N."/>
            <person name="Veneault-Fourrey C."/>
            <person name="LaButti K."/>
            <person name="Lindquist E.A."/>
            <person name="Lipzen A."/>
            <person name="Lundell T."/>
            <person name="Morin E."/>
            <person name="Murat C."/>
            <person name="Riley R."/>
            <person name="Ohm R."/>
            <person name="Sun H."/>
            <person name="Tunlid A."/>
            <person name="Henrissat B."/>
            <person name="Grigoriev I.V."/>
            <person name="Hibbett D.S."/>
            <person name="Martin F."/>
        </authorList>
    </citation>
    <scope>NUCLEOTIDE SEQUENCE [LARGE SCALE GENOMIC DNA]</scope>
    <source>
        <strain evidence="3">Zn</strain>
    </source>
</reference>
<reference evidence="2 3" key="1">
    <citation type="submission" date="2014-04" db="EMBL/GenBank/DDBJ databases">
        <authorList>
            <consortium name="DOE Joint Genome Institute"/>
            <person name="Kuo A."/>
            <person name="Martino E."/>
            <person name="Perotto S."/>
            <person name="Kohler A."/>
            <person name="Nagy L.G."/>
            <person name="Floudas D."/>
            <person name="Copeland A."/>
            <person name="Barry K.W."/>
            <person name="Cichocki N."/>
            <person name="Veneault-Fourrey C."/>
            <person name="LaButti K."/>
            <person name="Lindquist E.A."/>
            <person name="Lipzen A."/>
            <person name="Lundell T."/>
            <person name="Morin E."/>
            <person name="Murat C."/>
            <person name="Sun H."/>
            <person name="Tunlid A."/>
            <person name="Henrissat B."/>
            <person name="Grigoriev I.V."/>
            <person name="Hibbett D.S."/>
            <person name="Martin F."/>
            <person name="Nordberg H.P."/>
            <person name="Cantor M.N."/>
            <person name="Hua S.X."/>
        </authorList>
    </citation>
    <scope>NUCLEOTIDE SEQUENCE [LARGE SCALE GENOMIC DNA]</scope>
    <source>
        <strain evidence="2 3">Zn</strain>
    </source>
</reference>